<evidence type="ECO:0000256" key="12">
    <source>
        <dbReference type="ARBA" id="ARBA00023239"/>
    </source>
</evidence>
<comment type="function">
    <text evidence="14">Bifunctional enzyme that catalyzes the formation of 4-diphosphocytidyl-2-C-methyl-D-erythritol from CTP and 2-C-methyl-D-erythritol 4-phosphate (MEP) (IspD), and catalyzes the conversion of 4-diphosphocytidyl-2-C-methyl-D-erythritol 2-phosphate (CDP-ME2P) to 2-C-methyl-D-erythritol 2,4-cyclodiphosphate (ME-CPP) with a corresponding release of cytidine 5-monophosphate (CMP) (IspF).</text>
</comment>
<feature type="region of interest" description="2-C-methyl-D-erythritol 4-phosphate cytidylyltransferase" evidence="14">
    <location>
        <begin position="1"/>
        <end position="237"/>
    </location>
</feature>
<name>I4Z0M0_9HYPH</name>
<comment type="pathway">
    <text evidence="4 14">Isoprenoid biosynthesis; isopentenyl diphosphate biosynthesis via DXP pathway; isopentenyl diphosphate from 1-deoxy-D-xylulose 5-phosphate: step 4/6.</text>
</comment>
<dbReference type="EMBL" id="JH660641">
    <property type="protein sequence ID" value="EIM29762.1"/>
    <property type="molecule type" value="Genomic_DNA"/>
</dbReference>
<evidence type="ECO:0000256" key="13">
    <source>
        <dbReference type="ARBA" id="ARBA00023268"/>
    </source>
</evidence>
<dbReference type="InterPro" id="IPR036571">
    <property type="entry name" value="MECDP_synthase_sf"/>
</dbReference>
<feature type="binding site" evidence="14">
    <location>
        <position position="375"/>
    </location>
    <ligand>
        <name>4-CDP-2-C-methyl-D-erythritol 2-phosphate</name>
        <dbReference type="ChEBI" id="CHEBI:57919"/>
    </ligand>
</feature>
<feature type="site" description="Positions MEP for the nucleophilic attack" evidence="14">
    <location>
        <position position="157"/>
    </location>
</feature>
<dbReference type="CDD" id="cd02516">
    <property type="entry name" value="CDP-ME_synthetase"/>
    <property type="match status" value="1"/>
</dbReference>
<evidence type="ECO:0000259" key="15">
    <source>
        <dbReference type="Pfam" id="PF02542"/>
    </source>
</evidence>
<dbReference type="AlphaFoldDB" id="I4Z0M0"/>
<evidence type="ECO:0000256" key="7">
    <source>
        <dbReference type="ARBA" id="ARBA00009789"/>
    </source>
</evidence>
<evidence type="ECO:0000256" key="8">
    <source>
        <dbReference type="ARBA" id="ARBA00022679"/>
    </source>
</evidence>
<dbReference type="UniPathway" id="UPA00056">
    <property type="reaction ID" value="UER00093"/>
</dbReference>
<dbReference type="GO" id="GO:0050518">
    <property type="term" value="F:2-C-methyl-D-erythritol 4-phosphate cytidylyltransferase activity"/>
    <property type="evidence" value="ECO:0007669"/>
    <property type="project" value="UniProtKB-UniRule"/>
</dbReference>
<feature type="binding site" evidence="14">
    <location>
        <position position="278"/>
    </location>
    <ligand>
        <name>a divalent metal cation</name>
        <dbReference type="ChEBI" id="CHEBI:60240"/>
    </ligand>
</feature>
<dbReference type="PANTHER" id="PTHR43181:SF1">
    <property type="entry name" value="2-C-METHYL-D-ERYTHRITOL 2,4-CYCLODIPHOSPHATE SYNTHASE, CHLOROPLASTIC"/>
    <property type="match status" value="1"/>
</dbReference>
<feature type="binding site" evidence="14">
    <location>
        <position position="244"/>
    </location>
    <ligand>
        <name>a divalent metal cation</name>
        <dbReference type="ChEBI" id="CHEBI:60240"/>
    </ligand>
</feature>
<feature type="binding site" evidence="14">
    <location>
        <position position="378"/>
    </location>
    <ligand>
        <name>4-CDP-2-C-methyl-D-erythritol 2-phosphate</name>
        <dbReference type="ChEBI" id="CHEBI:57919"/>
    </ligand>
</feature>
<dbReference type="InterPro" id="IPR026596">
    <property type="entry name" value="IspD/F"/>
</dbReference>
<dbReference type="InterPro" id="IPR003526">
    <property type="entry name" value="MECDP_synthase"/>
</dbReference>
<comment type="similarity">
    <text evidence="14">In the N-terminal section; belongs to the IspD/TarI cytidylyltransferase family. IspD subfamily.</text>
</comment>
<dbReference type="NCBIfam" id="TIGR00453">
    <property type="entry name" value="ispD"/>
    <property type="match status" value="1"/>
</dbReference>
<dbReference type="HAMAP" id="MF_00107">
    <property type="entry name" value="IspF"/>
    <property type="match status" value="1"/>
</dbReference>
<sequence length="397" mass="41859">MSVAALIVAAGRGSRAGEGIPKQYRLLGEMPVLARTLSTFLAHPGINHTVVVIHPDDRALYEGAIAVLPVPSATLLPCVHGGATRQDSVRSGLEALTGLNPELVLVHDAARPFPGPDLIDRAIGASGRWGAAVPGTVVTDTIKVIGERSEVISTPDRSTLRAVQTPQAFRFPLLLDAHRRAAAAGLHAFTDDGALAEWAGLPVHVFEGAAGNIKLTHPADFQEADRRSKGNTMAYLTRLGTGFDVHAFGAGDHVWLGGIKVPHDRGVLAHSDGDVILHALTDAILGALADGDIGTHFPPSDPQWRGASSDRFLAHAVERVAKRGGIVDHLDATLLCEKPRLGPHREAMRQRIAGITGLRLDQVSLKATTTEKLGFTGRSEGIAAQAAATIRLPEVNA</sequence>
<dbReference type="InterPro" id="IPR034683">
    <property type="entry name" value="IspD/TarI"/>
</dbReference>
<evidence type="ECO:0000256" key="11">
    <source>
        <dbReference type="ARBA" id="ARBA00023229"/>
    </source>
</evidence>
<dbReference type="eggNOG" id="COG0245">
    <property type="taxonomic scope" value="Bacteria"/>
</dbReference>
<evidence type="ECO:0000313" key="17">
    <source>
        <dbReference type="Proteomes" id="UP000003947"/>
    </source>
</evidence>
<evidence type="ECO:0000256" key="6">
    <source>
        <dbReference type="ARBA" id="ARBA00008480"/>
    </source>
</evidence>
<dbReference type="HAMAP" id="MF_00108">
    <property type="entry name" value="IspD"/>
    <property type="match status" value="1"/>
</dbReference>
<dbReference type="EC" id="2.7.7.60" evidence="14"/>
<feature type="binding site" evidence="14">
    <location>
        <begin position="368"/>
        <end position="371"/>
    </location>
    <ligand>
        <name>4-CDP-2-C-methyl-D-erythritol 2-phosphate</name>
        <dbReference type="ChEBI" id="CHEBI:57919"/>
    </ligand>
</feature>
<dbReference type="FunFam" id="3.90.550.10:FF:000003">
    <property type="entry name" value="2-C-methyl-D-erythritol 4-phosphate cytidylyltransferase"/>
    <property type="match status" value="1"/>
</dbReference>
<dbReference type="GO" id="GO:0016114">
    <property type="term" value="P:terpenoid biosynthetic process"/>
    <property type="evidence" value="ECO:0007669"/>
    <property type="project" value="InterPro"/>
</dbReference>
<comment type="catalytic activity">
    <reaction evidence="1 14">
        <text>4-CDP-2-C-methyl-D-erythritol 2-phosphate = 2-C-methyl-D-erythritol 2,4-cyclic diphosphate + CMP</text>
        <dbReference type="Rhea" id="RHEA:23864"/>
        <dbReference type="ChEBI" id="CHEBI:57919"/>
        <dbReference type="ChEBI" id="CHEBI:58483"/>
        <dbReference type="ChEBI" id="CHEBI:60377"/>
        <dbReference type="EC" id="4.6.1.12"/>
    </reaction>
</comment>
<feature type="binding site" evidence="14">
    <location>
        <begin position="244"/>
        <end position="246"/>
    </location>
    <ligand>
        <name>4-CDP-2-C-methyl-D-erythritol 2-phosphate</name>
        <dbReference type="ChEBI" id="CHEBI:57919"/>
    </ligand>
</feature>
<dbReference type="NCBIfam" id="TIGR00151">
    <property type="entry name" value="ispF"/>
    <property type="match status" value="1"/>
</dbReference>
<dbReference type="PANTHER" id="PTHR43181">
    <property type="entry name" value="2-C-METHYL-D-ERYTHRITOL 2,4-CYCLODIPHOSPHATE SYNTHASE, CHLOROPLASTIC"/>
    <property type="match status" value="1"/>
</dbReference>
<dbReference type="Proteomes" id="UP000003947">
    <property type="component" value="Unassembled WGS sequence"/>
</dbReference>
<accession>I4Z0M0</accession>
<organism evidence="16 17">
    <name type="scientific">Microvirga lotononidis</name>
    <dbReference type="NCBI Taxonomy" id="864069"/>
    <lineage>
        <taxon>Bacteria</taxon>
        <taxon>Pseudomonadati</taxon>
        <taxon>Pseudomonadota</taxon>
        <taxon>Alphaproteobacteria</taxon>
        <taxon>Hyphomicrobiales</taxon>
        <taxon>Methylobacteriaceae</taxon>
        <taxon>Microvirga</taxon>
    </lineage>
</organism>
<evidence type="ECO:0000256" key="9">
    <source>
        <dbReference type="ARBA" id="ARBA00022695"/>
    </source>
</evidence>
<feature type="region of interest" description="2-C-methyl-D-erythritol 2,4-cyclodiphosphate synthase" evidence="14">
    <location>
        <begin position="238"/>
        <end position="397"/>
    </location>
</feature>
<dbReference type="InterPro" id="IPR029044">
    <property type="entry name" value="Nucleotide-diphossugar_trans"/>
</dbReference>
<dbReference type="OrthoDB" id="9804336at2"/>
<dbReference type="Gene3D" id="3.30.1330.50">
    <property type="entry name" value="2-C-methyl-D-erythritol 2,4-cyclodiphosphate synthase"/>
    <property type="match status" value="1"/>
</dbReference>
<keyword evidence="8 14" id="KW-0808">Transferase</keyword>
<protein>
    <recommendedName>
        <fullName evidence="14">Bifunctional enzyme IspD/IspF</fullName>
    </recommendedName>
    <domain>
        <recommendedName>
            <fullName evidence="14">2-C-methyl-D-erythritol 4-phosphate cytidylyltransferase</fullName>
            <ecNumber evidence="14">2.7.7.60</ecNumber>
        </recommendedName>
        <alternativeName>
            <fullName evidence="14">4-diphosphocytidyl-2C-methyl-D-erythritol synthase</fullName>
        </alternativeName>
        <alternativeName>
            <fullName evidence="14">MEP cytidylyltransferase</fullName>
            <shortName evidence="14">MCT</shortName>
        </alternativeName>
    </domain>
    <domain>
        <recommendedName>
            <fullName evidence="14">2-C-methyl-D-erythritol 2,4-cyclodiphosphate synthase</fullName>
            <shortName evidence="14">MECDP-synthase</shortName>
            <shortName evidence="14">MECPP-synthase</shortName>
            <shortName evidence="14">MECPS</shortName>
            <ecNumber evidence="14">4.6.1.12</ecNumber>
        </recommendedName>
    </domain>
</protein>
<dbReference type="STRING" id="864069.MicloDRAFT_00022450"/>
<feature type="binding site" evidence="14">
    <location>
        <begin position="292"/>
        <end position="294"/>
    </location>
    <ligand>
        <name>4-CDP-2-C-methyl-D-erythritol 2-phosphate</name>
        <dbReference type="ChEBI" id="CHEBI:57919"/>
    </ligand>
</feature>
<evidence type="ECO:0000256" key="2">
    <source>
        <dbReference type="ARBA" id="ARBA00001282"/>
    </source>
</evidence>
<evidence type="ECO:0000256" key="14">
    <source>
        <dbReference type="HAMAP-Rule" id="MF_01520"/>
    </source>
</evidence>
<dbReference type="eggNOG" id="COG1211">
    <property type="taxonomic scope" value="Bacteria"/>
</dbReference>
<feature type="binding site" evidence="14">
    <location>
        <position position="246"/>
    </location>
    <ligand>
        <name>a divalent metal cation</name>
        <dbReference type="ChEBI" id="CHEBI:60240"/>
    </ligand>
</feature>
<evidence type="ECO:0000256" key="4">
    <source>
        <dbReference type="ARBA" id="ARBA00004709"/>
    </source>
</evidence>
<keyword evidence="17" id="KW-1185">Reference proteome</keyword>
<dbReference type="GO" id="GO:0008685">
    <property type="term" value="F:2-C-methyl-D-erythritol 2,4-cyclodiphosphate synthase activity"/>
    <property type="evidence" value="ECO:0007669"/>
    <property type="project" value="UniProtKB-UniRule"/>
</dbReference>
<feature type="site" description="Transition state stabilizer" evidence="14">
    <location>
        <position position="270"/>
    </location>
</feature>
<dbReference type="Gene3D" id="3.90.550.10">
    <property type="entry name" value="Spore Coat Polysaccharide Biosynthesis Protein SpsA, Chain A"/>
    <property type="match status" value="1"/>
</dbReference>
<comment type="caution">
    <text evidence="14">Lacks conserved residue(s) required for the propagation of feature annotation.</text>
</comment>
<dbReference type="PROSITE" id="PS01295">
    <property type="entry name" value="ISPD"/>
    <property type="match status" value="1"/>
</dbReference>
<dbReference type="PROSITE" id="PS01350">
    <property type="entry name" value="ISPF"/>
    <property type="match status" value="1"/>
</dbReference>
<comment type="similarity">
    <text evidence="7">Belongs to the IspD/TarI cytidylyltransferase family. IspD subfamily.</text>
</comment>
<keyword evidence="11 14" id="KW-0414">Isoprene biosynthesis</keyword>
<feature type="domain" description="2-C-methyl-D-erythritol 2,4-cyclodiphosphate synthase" evidence="15">
    <location>
        <begin position="238"/>
        <end position="390"/>
    </location>
</feature>
<comment type="similarity">
    <text evidence="14">In the C-terminal section; belongs to the IspF family.</text>
</comment>
<feature type="site" description="Transition state stabilizer" evidence="14">
    <location>
        <position position="15"/>
    </location>
</feature>
<dbReference type="RefSeq" id="WP_009491228.1">
    <property type="nucleotide sequence ID" value="NZ_CP141048.1"/>
</dbReference>
<dbReference type="InterPro" id="IPR018294">
    <property type="entry name" value="ISPD_synthase_CS"/>
</dbReference>
<feature type="site" description="Positions MEP for the nucleophilic attack" evidence="14">
    <location>
        <position position="214"/>
    </location>
</feature>
<evidence type="ECO:0000256" key="5">
    <source>
        <dbReference type="ARBA" id="ARBA00004787"/>
    </source>
</evidence>
<dbReference type="HAMAP" id="MF_01520">
    <property type="entry name" value="IspDF"/>
    <property type="match status" value="1"/>
</dbReference>
<keyword evidence="13 14" id="KW-0511">Multifunctional enzyme</keyword>
<dbReference type="Pfam" id="PF01128">
    <property type="entry name" value="IspD"/>
    <property type="match status" value="1"/>
</dbReference>
<dbReference type="GO" id="GO:0046872">
    <property type="term" value="F:metal ion binding"/>
    <property type="evidence" value="ECO:0007669"/>
    <property type="project" value="UniProtKB-KW"/>
</dbReference>
<dbReference type="CDD" id="cd00554">
    <property type="entry name" value="MECDP_synthase"/>
    <property type="match status" value="1"/>
</dbReference>
<dbReference type="NCBIfam" id="NF006899">
    <property type="entry name" value="PRK09382.1"/>
    <property type="match status" value="1"/>
</dbReference>
<comment type="catalytic activity">
    <reaction evidence="2 14">
        <text>2-C-methyl-D-erythritol 4-phosphate + CTP + H(+) = 4-CDP-2-C-methyl-D-erythritol + diphosphate</text>
        <dbReference type="Rhea" id="RHEA:13429"/>
        <dbReference type="ChEBI" id="CHEBI:15378"/>
        <dbReference type="ChEBI" id="CHEBI:33019"/>
        <dbReference type="ChEBI" id="CHEBI:37563"/>
        <dbReference type="ChEBI" id="CHEBI:57823"/>
        <dbReference type="ChEBI" id="CHEBI:58262"/>
        <dbReference type="EC" id="2.7.7.60"/>
    </reaction>
</comment>
<feature type="site" description="Transition state stabilizer" evidence="14">
    <location>
        <position position="369"/>
    </location>
</feature>
<feature type="binding site" evidence="14">
    <location>
        <begin position="270"/>
        <end position="271"/>
    </location>
    <ligand>
        <name>4-CDP-2-C-methyl-D-erythritol 2-phosphate</name>
        <dbReference type="ChEBI" id="CHEBI:57919"/>
    </ligand>
</feature>
<proteinExistence type="inferred from homology"/>
<evidence type="ECO:0000313" key="16">
    <source>
        <dbReference type="EMBL" id="EIM29762.1"/>
    </source>
</evidence>
<keyword evidence="9 14" id="KW-0548">Nucleotidyltransferase</keyword>
<evidence type="ECO:0000256" key="3">
    <source>
        <dbReference type="ARBA" id="ARBA00001968"/>
    </source>
</evidence>
<comment type="pathway">
    <text evidence="5 14">Isoprenoid biosynthesis; isopentenyl diphosphate biosynthesis via DXP pathway; isopentenyl diphosphate from 1-deoxy-D-xylulose 5-phosphate: step 2/6.</text>
</comment>
<comment type="similarity">
    <text evidence="6">Belongs to the IspF family.</text>
</comment>
<dbReference type="PATRIC" id="fig|864069.3.peg.2444"/>
<dbReference type="InterPro" id="IPR020555">
    <property type="entry name" value="MECDP_synthase_CS"/>
</dbReference>
<dbReference type="Pfam" id="PF02542">
    <property type="entry name" value="YgbB"/>
    <property type="match status" value="1"/>
</dbReference>
<comment type="cofactor">
    <cofactor evidence="3 14">
        <name>a divalent metal cation</name>
        <dbReference type="ChEBI" id="CHEBI:60240"/>
    </cofactor>
</comment>
<feature type="site" description="Transition state stabilizer" evidence="14">
    <location>
        <position position="22"/>
    </location>
</feature>
<dbReference type="SUPFAM" id="SSF69765">
    <property type="entry name" value="IpsF-like"/>
    <property type="match status" value="1"/>
</dbReference>
<keyword evidence="10 14" id="KW-0479">Metal-binding</keyword>
<dbReference type="GO" id="GO:0019288">
    <property type="term" value="P:isopentenyl diphosphate biosynthetic process, methylerythritol 4-phosphate pathway"/>
    <property type="evidence" value="ECO:0007669"/>
    <property type="project" value="UniProtKB-UniRule"/>
</dbReference>
<dbReference type="SUPFAM" id="SSF53448">
    <property type="entry name" value="Nucleotide-diphospho-sugar transferases"/>
    <property type="match status" value="1"/>
</dbReference>
<evidence type="ECO:0000256" key="1">
    <source>
        <dbReference type="ARBA" id="ARBA00000200"/>
    </source>
</evidence>
<dbReference type="HOGENOM" id="CLU_042800_2_3_5"/>
<dbReference type="EC" id="4.6.1.12" evidence="14"/>
<evidence type="ECO:0000256" key="10">
    <source>
        <dbReference type="ARBA" id="ARBA00022723"/>
    </source>
</evidence>
<reference evidence="16 17" key="1">
    <citation type="submission" date="2012-02" db="EMBL/GenBank/DDBJ databases">
        <title>Improved High-Quality Draft sequence of Microvirga sp. WSM3557.</title>
        <authorList>
            <consortium name="US DOE Joint Genome Institute"/>
            <person name="Lucas S."/>
            <person name="Han J."/>
            <person name="Lapidus A."/>
            <person name="Cheng J.-F."/>
            <person name="Goodwin L."/>
            <person name="Pitluck S."/>
            <person name="Peters L."/>
            <person name="Zhang X."/>
            <person name="Detter J.C."/>
            <person name="Han C."/>
            <person name="Tapia R."/>
            <person name="Land M."/>
            <person name="Hauser L."/>
            <person name="Kyrpides N."/>
            <person name="Ivanova N."/>
            <person name="Pagani I."/>
            <person name="Brau L."/>
            <person name="Yates R."/>
            <person name="O'Hara G."/>
            <person name="Rui T."/>
            <person name="Howieson J."/>
            <person name="Reeve W."/>
            <person name="Woyke T."/>
        </authorList>
    </citation>
    <scope>NUCLEOTIDE SEQUENCE [LARGE SCALE GENOMIC DNA]</scope>
    <source>
        <strain evidence="16 17">WSM3557</strain>
    </source>
</reference>
<gene>
    <name evidence="14" type="primary">ispDF</name>
    <name evidence="16" type="ORF">MicloDRAFT_00022450</name>
</gene>
<dbReference type="InterPro" id="IPR001228">
    <property type="entry name" value="IspD"/>
</dbReference>
<keyword evidence="12 14" id="KW-0456">Lyase</keyword>